<evidence type="ECO:0000313" key="2">
    <source>
        <dbReference type="EMBL" id="PRR79105.1"/>
    </source>
</evidence>
<evidence type="ECO:0000313" key="3">
    <source>
        <dbReference type="Proteomes" id="UP000239706"/>
    </source>
</evidence>
<comment type="caution">
    <text evidence="2">The sequence shown here is derived from an EMBL/GenBank/DDBJ whole genome shotgun (WGS) entry which is preliminary data.</text>
</comment>
<dbReference type="RefSeq" id="WP_106063285.1">
    <property type="nucleotide sequence ID" value="NZ_PVXO01000032.1"/>
</dbReference>
<protein>
    <submittedName>
        <fullName evidence="2">Polymer-forming cytoskeletal</fullName>
    </submittedName>
</protein>
<dbReference type="Proteomes" id="UP000239706">
    <property type="component" value="Unassembled WGS sequence"/>
</dbReference>
<name>A0A2T0B5F2_9CLOT</name>
<proteinExistence type="inferred from homology"/>
<dbReference type="Pfam" id="PF04519">
    <property type="entry name" value="Bactofilin"/>
    <property type="match status" value="1"/>
</dbReference>
<dbReference type="PANTHER" id="PTHR35024">
    <property type="entry name" value="HYPOTHETICAL CYTOSOLIC PROTEIN"/>
    <property type="match status" value="1"/>
</dbReference>
<accession>A0A2T0B5F2</accession>
<dbReference type="InterPro" id="IPR007607">
    <property type="entry name" value="BacA/B"/>
</dbReference>
<organism evidence="2 3">
    <name type="scientific">Clostridium liquoris</name>
    <dbReference type="NCBI Taxonomy" id="1289519"/>
    <lineage>
        <taxon>Bacteria</taxon>
        <taxon>Bacillati</taxon>
        <taxon>Bacillota</taxon>
        <taxon>Clostridia</taxon>
        <taxon>Eubacteriales</taxon>
        <taxon>Clostridiaceae</taxon>
        <taxon>Clostridium</taxon>
    </lineage>
</organism>
<dbReference type="PANTHER" id="PTHR35024:SF4">
    <property type="entry name" value="POLYMER-FORMING CYTOSKELETAL PROTEIN"/>
    <property type="match status" value="1"/>
</dbReference>
<dbReference type="OrthoDB" id="9802488at2"/>
<reference evidence="2 3" key="1">
    <citation type="submission" date="2018-03" db="EMBL/GenBank/DDBJ databases">
        <title>Genome sequence of Clostridium liquoris DSM 100320.</title>
        <authorList>
            <person name="Poehlein A."/>
            <person name="Daniel R."/>
        </authorList>
    </citation>
    <scope>NUCLEOTIDE SEQUENCE [LARGE SCALE GENOMIC DNA]</scope>
    <source>
        <strain evidence="2 3">DSM 100320</strain>
    </source>
</reference>
<gene>
    <name evidence="2" type="ORF">CLLI_11670</name>
</gene>
<evidence type="ECO:0000256" key="1">
    <source>
        <dbReference type="ARBA" id="ARBA00044755"/>
    </source>
</evidence>
<comment type="similarity">
    <text evidence="1">Belongs to the bactofilin family.</text>
</comment>
<dbReference type="EMBL" id="PVXO01000032">
    <property type="protein sequence ID" value="PRR79105.1"/>
    <property type="molecule type" value="Genomic_DNA"/>
</dbReference>
<sequence>MFNSSDKDKDKSINKIETLIGDGCTVIGSLKGEDLLKIDGYFEGNIIWQDDIIIGATGYCKGDISCKSAYISGKVEGNICCEGILAVESYGKVFGDVNVKNIIIRDGGIFQGKCTVLTPEEITTIE</sequence>
<keyword evidence="3" id="KW-1185">Reference proteome</keyword>
<dbReference type="AlphaFoldDB" id="A0A2T0B5F2"/>